<comment type="caution">
    <text evidence="2">The sequence shown here is derived from an EMBL/GenBank/DDBJ whole genome shotgun (WGS) entry which is preliminary data.</text>
</comment>
<accession>A0A0J6W6X7</accession>
<feature type="transmembrane region" description="Helical" evidence="1">
    <location>
        <begin position="37"/>
        <end position="59"/>
    </location>
</feature>
<proteinExistence type="predicted"/>
<feature type="transmembrane region" description="Helical" evidence="1">
    <location>
        <begin position="89"/>
        <end position="108"/>
    </location>
</feature>
<dbReference type="Pfam" id="PF05437">
    <property type="entry name" value="AzlD"/>
    <property type="match status" value="1"/>
</dbReference>
<name>A0A0J6W6X7_MYCCU</name>
<gene>
    <name evidence="2" type="ORF">MCHUDSM44219_03237</name>
</gene>
<dbReference type="AlphaFoldDB" id="A0A0J6W6X7"/>
<protein>
    <submittedName>
        <fullName evidence="2">Branched-chain amino acid transport protein (AzlD)</fullName>
    </submittedName>
</protein>
<feature type="transmembrane region" description="Helical" evidence="1">
    <location>
        <begin position="6"/>
        <end position="30"/>
    </location>
</feature>
<keyword evidence="1" id="KW-0812">Transmembrane</keyword>
<dbReference type="InterPro" id="IPR008407">
    <property type="entry name" value="Brnchd-chn_aa_trnsp_AzlD"/>
</dbReference>
<dbReference type="PATRIC" id="fig|1800.3.peg.3251"/>
<dbReference type="EMBL" id="JYNX01000038">
    <property type="protein sequence ID" value="KMO77578.1"/>
    <property type="molecule type" value="Genomic_DNA"/>
</dbReference>
<evidence type="ECO:0000256" key="1">
    <source>
        <dbReference type="SAM" id="Phobius"/>
    </source>
</evidence>
<dbReference type="Proteomes" id="UP000036176">
    <property type="component" value="Unassembled WGS sequence"/>
</dbReference>
<keyword evidence="1" id="KW-0472">Membrane</keyword>
<dbReference type="OrthoDB" id="5324916at2"/>
<evidence type="ECO:0000313" key="2">
    <source>
        <dbReference type="EMBL" id="KMO77578.1"/>
    </source>
</evidence>
<keyword evidence="3" id="KW-1185">Reference proteome</keyword>
<evidence type="ECO:0000313" key="3">
    <source>
        <dbReference type="Proteomes" id="UP000036176"/>
    </source>
</evidence>
<dbReference type="RefSeq" id="WP_048419200.1">
    <property type="nucleotide sequence ID" value="NZ_JYNX01000038.1"/>
</dbReference>
<keyword evidence="1" id="KW-1133">Transmembrane helix</keyword>
<organism evidence="2 3">
    <name type="scientific">Mycolicibacterium chubuense</name>
    <name type="common">Mycobacterium chubuense</name>
    <dbReference type="NCBI Taxonomy" id="1800"/>
    <lineage>
        <taxon>Bacteria</taxon>
        <taxon>Bacillati</taxon>
        <taxon>Actinomycetota</taxon>
        <taxon>Actinomycetes</taxon>
        <taxon>Mycobacteriales</taxon>
        <taxon>Mycobacteriaceae</taxon>
        <taxon>Mycolicibacterium</taxon>
    </lineage>
</organism>
<sequence length="109" mass="11380">MPDTAYMALLVGVSAAVTWALRALPFAVLAPMRDSAVVRYLSVHMPVGVMAMLAIYSVKTVVGDTALQLLWLALAVAVTAGLQLWRGGALVSILAGTACYVTLMTAWGG</sequence>
<reference evidence="2 3" key="1">
    <citation type="journal article" date="2015" name="Genome Biol. Evol.">
        <title>Characterization of Three Mycobacterium spp. with Potential Use in Bioremediation by Genome Sequencing and Comparative Genomics.</title>
        <authorList>
            <person name="Das S."/>
            <person name="Pettersson B.M."/>
            <person name="Behra P.R."/>
            <person name="Ramesh M."/>
            <person name="Dasgupta S."/>
            <person name="Bhattacharya A."/>
            <person name="Kirsebom L.A."/>
        </authorList>
    </citation>
    <scope>NUCLEOTIDE SEQUENCE [LARGE SCALE GENOMIC DNA]</scope>
    <source>
        <strain evidence="2 3">DSM 44219</strain>
    </source>
</reference>
<feature type="transmembrane region" description="Helical" evidence="1">
    <location>
        <begin position="65"/>
        <end position="82"/>
    </location>
</feature>